<reference evidence="2" key="1">
    <citation type="submission" date="2022-12" db="EMBL/GenBank/DDBJ databases">
        <authorList>
            <person name="Alioto T."/>
            <person name="Alioto T."/>
            <person name="Gomez Garrido J."/>
        </authorList>
    </citation>
    <scope>NUCLEOTIDE SEQUENCE</scope>
</reference>
<evidence type="ECO:0000313" key="3">
    <source>
        <dbReference type="Proteomes" id="UP001178461"/>
    </source>
</evidence>
<evidence type="ECO:0000313" key="2">
    <source>
        <dbReference type="EMBL" id="CAI5773582.1"/>
    </source>
</evidence>
<proteinExistence type="predicted"/>
<evidence type="ECO:0000256" key="1">
    <source>
        <dbReference type="SAM" id="SignalP"/>
    </source>
</evidence>
<dbReference type="Proteomes" id="UP001178461">
    <property type="component" value="Chromosome 4"/>
</dbReference>
<feature type="signal peptide" evidence="1">
    <location>
        <begin position="1"/>
        <end position="23"/>
    </location>
</feature>
<protein>
    <submittedName>
        <fullName evidence="2">DNA polymerase delta subunit 3</fullName>
    </submittedName>
</protein>
<gene>
    <name evidence="2" type="ORF">PODLI_1B000976</name>
</gene>
<sequence>MAAFVNLNFFLLVLFLAIAAAVCLDVRTGEWGCGNFRGYCRKDCFPQEKSLGPEDCAEGLVCCISGMLG</sequence>
<dbReference type="AlphaFoldDB" id="A0AA35K882"/>
<keyword evidence="3" id="KW-1185">Reference proteome</keyword>
<keyword evidence="1" id="KW-0732">Signal</keyword>
<feature type="chain" id="PRO_5041364521" evidence="1">
    <location>
        <begin position="24"/>
        <end position="69"/>
    </location>
</feature>
<name>A0AA35K882_9SAUR</name>
<organism evidence="2 3">
    <name type="scientific">Podarcis lilfordi</name>
    <name type="common">Lilford's wall lizard</name>
    <dbReference type="NCBI Taxonomy" id="74358"/>
    <lineage>
        <taxon>Eukaryota</taxon>
        <taxon>Metazoa</taxon>
        <taxon>Chordata</taxon>
        <taxon>Craniata</taxon>
        <taxon>Vertebrata</taxon>
        <taxon>Euteleostomi</taxon>
        <taxon>Lepidosauria</taxon>
        <taxon>Squamata</taxon>
        <taxon>Bifurcata</taxon>
        <taxon>Unidentata</taxon>
        <taxon>Episquamata</taxon>
        <taxon>Laterata</taxon>
        <taxon>Lacertibaenia</taxon>
        <taxon>Lacertidae</taxon>
        <taxon>Podarcis</taxon>
    </lineage>
</organism>
<dbReference type="EMBL" id="OX395129">
    <property type="protein sequence ID" value="CAI5773582.1"/>
    <property type="molecule type" value="Genomic_DNA"/>
</dbReference>
<accession>A0AA35K882</accession>